<evidence type="ECO:0000256" key="1">
    <source>
        <dbReference type="SAM" id="Phobius"/>
    </source>
</evidence>
<accession>A0A5M3XNI6</accession>
<evidence type="ECO:0000313" key="2">
    <source>
        <dbReference type="EMBL" id="GES22895.1"/>
    </source>
</evidence>
<name>A0A5M3XNI6_9ACTN</name>
<protein>
    <submittedName>
        <fullName evidence="2">Uncharacterized protein</fullName>
    </submittedName>
</protein>
<reference evidence="2 3" key="1">
    <citation type="submission" date="2019-10" db="EMBL/GenBank/DDBJ databases">
        <title>Whole genome shotgun sequence of Acrocarpospora pleiomorpha NBRC 16267.</title>
        <authorList>
            <person name="Ichikawa N."/>
            <person name="Kimura A."/>
            <person name="Kitahashi Y."/>
            <person name="Komaki H."/>
            <person name="Oguchi A."/>
        </authorList>
    </citation>
    <scope>NUCLEOTIDE SEQUENCE [LARGE SCALE GENOMIC DNA]</scope>
    <source>
        <strain evidence="2 3">NBRC 16267</strain>
    </source>
</reference>
<keyword evidence="3" id="KW-1185">Reference proteome</keyword>
<comment type="caution">
    <text evidence="2">The sequence shown here is derived from an EMBL/GenBank/DDBJ whole genome shotgun (WGS) entry which is preliminary data.</text>
</comment>
<evidence type="ECO:0000313" key="3">
    <source>
        <dbReference type="Proteomes" id="UP000377595"/>
    </source>
</evidence>
<dbReference type="Proteomes" id="UP000377595">
    <property type="component" value="Unassembled WGS sequence"/>
</dbReference>
<dbReference type="EMBL" id="BLAF01000035">
    <property type="protein sequence ID" value="GES22895.1"/>
    <property type="molecule type" value="Genomic_DNA"/>
</dbReference>
<feature type="transmembrane region" description="Helical" evidence="1">
    <location>
        <begin position="101"/>
        <end position="121"/>
    </location>
</feature>
<dbReference type="RefSeq" id="WP_155347833.1">
    <property type="nucleotide sequence ID" value="NZ_BAAAHM010000038.1"/>
</dbReference>
<organism evidence="2 3">
    <name type="scientific">Acrocarpospora pleiomorpha</name>
    <dbReference type="NCBI Taxonomy" id="90975"/>
    <lineage>
        <taxon>Bacteria</taxon>
        <taxon>Bacillati</taxon>
        <taxon>Actinomycetota</taxon>
        <taxon>Actinomycetes</taxon>
        <taxon>Streptosporangiales</taxon>
        <taxon>Streptosporangiaceae</taxon>
        <taxon>Acrocarpospora</taxon>
    </lineage>
</organism>
<dbReference type="AlphaFoldDB" id="A0A5M3XNI6"/>
<feature type="transmembrane region" description="Helical" evidence="1">
    <location>
        <begin position="76"/>
        <end position="95"/>
    </location>
</feature>
<keyword evidence="1" id="KW-0472">Membrane</keyword>
<sequence length="130" mass="14289">MAPTDRPADPVRRAPEWGPPLIYSIVSLLFTAAISSIITQRHGLVPGILAGIAYGAMFLPSILWSAWASAWYQRHPWLNVVQFTLIYFILIAAIFPDYSLIRSGLGALAAGVIVGGLIALIRRYQRRSTP</sequence>
<proteinExistence type="predicted"/>
<feature type="transmembrane region" description="Helical" evidence="1">
    <location>
        <begin position="21"/>
        <end position="38"/>
    </location>
</feature>
<gene>
    <name evidence="2" type="ORF">Aple_057940</name>
</gene>
<keyword evidence="1" id="KW-1133">Transmembrane helix</keyword>
<feature type="transmembrane region" description="Helical" evidence="1">
    <location>
        <begin position="44"/>
        <end position="64"/>
    </location>
</feature>
<dbReference type="OrthoDB" id="9836004at2"/>
<keyword evidence="1" id="KW-0812">Transmembrane</keyword>